<keyword evidence="2" id="KW-0732">Signal</keyword>
<feature type="signal peptide" evidence="2">
    <location>
        <begin position="1"/>
        <end position="17"/>
    </location>
</feature>
<feature type="compositionally biased region" description="Low complexity" evidence="1">
    <location>
        <begin position="29"/>
        <end position="43"/>
    </location>
</feature>
<feature type="region of interest" description="Disordered" evidence="1">
    <location>
        <begin position="29"/>
        <end position="49"/>
    </location>
</feature>
<feature type="chain" id="PRO_5015671644" evidence="2">
    <location>
        <begin position="18"/>
        <end position="189"/>
    </location>
</feature>
<reference evidence="3 4" key="1">
    <citation type="submission" date="2017-12" db="EMBL/GenBank/DDBJ databases">
        <title>Gene loss provides genomic basis for host adaptation in cereal stripe rust fungi.</title>
        <authorList>
            <person name="Xia C."/>
        </authorList>
    </citation>
    <scope>NUCLEOTIDE SEQUENCE [LARGE SCALE GENOMIC DNA]</scope>
    <source>
        <strain evidence="3 4">93TX-2</strain>
    </source>
</reference>
<dbReference type="EMBL" id="PKSM01000307">
    <property type="protein sequence ID" value="POV98170.1"/>
    <property type="molecule type" value="Genomic_DNA"/>
</dbReference>
<dbReference type="AlphaFoldDB" id="A0A2S4ULM2"/>
<evidence type="ECO:0000313" key="3">
    <source>
        <dbReference type="EMBL" id="POV98170.1"/>
    </source>
</evidence>
<evidence type="ECO:0000256" key="2">
    <source>
        <dbReference type="SAM" id="SignalP"/>
    </source>
</evidence>
<gene>
    <name evidence="3" type="ORF">PSHT_14177</name>
</gene>
<sequence length="189" mass="21174">MSVMAAMAAGVVDAAVAIVPVMCKYQPANTSDNNSDNNNNNNTIGHNSHIRTRDEFLRSVIQREKAASRVKVEFPPQRDLRRNRYVVHRALKPTGVMTIRRSLVGPRVCIPAGLEGKEGEAHKDGICHTFFNKIMRTYRSLREAWSHLALDPVGSSPEQIYHVNINKAFSPAHPSGKYKFENNPDPKEN</sequence>
<proteinExistence type="predicted"/>
<reference evidence="4" key="2">
    <citation type="journal article" date="2018" name="BMC Genomics">
        <title>Genomic insights into host adaptation between the wheat stripe rust pathogen (Puccinia striiformis f. sp. tritici) and the barley stripe rust pathogen (Puccinia striiformis f. sp. hordei).</title>
        <authorList>
            <person name="Xia C."/>
            <person name="Wang M."/>
            <person name="Yin C."/>
            <person name="Cornejo O.E."/>
            <person name="Hulbert S.H."/>
            <person name="Chen X."/>
        </authorList>
    </citation>
    <scope>NUCLEOTIDE SEQUENCE [LARGE SCALE GENOMIC DNA]</scope>
    <source>
        <strain evidence="4">93TX-2</strain>
    </source>
</reference>
<comment type="caution">
    <text evidence="3">The sequence shown here is derived from an EMBL/GenBank/DDBJ whole genome shotgun (WGS) entry which is preliminary data.</text>
</comment>
<accession>A0A2S4ULM2</accession>
<evidence type="ECO:0000313" key="4">
    <source>
        <dbReference type="Proteomes" id="UP000238274"/>
    </source>
</evidence>
<organism evidence="3 4">
    <name type="scientific">Puccinia striiformis</name>
    <dbReference type="NCBI Taxonomy" id="27350"/>
    <lineage>
        <taxon>Eukaryota</taxon>
        <taxon>Fungi</taxon>
        <taxon>Dikarya</taxon>
        <taxon>Basidiomycota</taxon>
        <taxon>Pucciniomycotina</taxon>
        <taxon>Pucciniomycetes</taxon>
        <taxon>Pucciniales</taxon>
        <taxon>Pucciniaceae</taxon>
        <taxon>Puccinia</taxon>
    </lineage>
</organism>
<keyword evidence="4" id="KW-1185">Reference proteome</keyword>
<dbReference type="VEuPathDB" id="FungiDB:PSHT_14177"/>
<name>A0A2S4ULM2_9BASI</name>
<reference evidence="4" key="3">
    <citation type="journal article" date="2018" name="Mol. Plant Microbe Interact.">
        <title>Genome sequence resources for the wheat stripe rust pathogen (Puccinia striiformis f. sp. tritici) and the barley stripe rust pathogen (Puccinia striiformis f. sp. hordei).</title>
        <authorList>
            <person name="Xia C."/>
            <person name="Wang M."/>
            <person name="Yin C."/>
            <person name="Cornejo O.E."/>
            <person name="Hulbert S.H."/>
            <person name="Chen X."/>
        </authorList>
    </citation>
    <scope>NUCLEOTIDE SEQUENCE [LARGE SCALE GENOMIC DNA]</scope>
    <source>
        <strain evidence="4">93TX-2</strain>
    </source>
</reference>
<protein>
    <submittedName>
        <fullName evidence="3">Uncharacterized protein</fullName>
    </submittedName>
</protein>
<evidence type="ECO:0000256" key="1">
    <source>
        <dbReference type="SAM" id="MobiDB-lite"/>
    </source>
</evidence>
<dbReference type="Proteomes" id="UP000238274">
    <property type="component" value="Unassembled WGS sequence"/>
</dbReference>